<feature type="compositionally biased region" description="Pro residues" evidence="1">
    <location>
        <begin position="78"/>
        <end position="101"/>
    </location>
</feature>
<protein>
    <recommendedName>
        <fullName evidence="3">DUF2510 domain-containing protein</fullName>
    </recommendedName>
</protein>
<keyword evidence="5" id="KW-1185">Reference proteome</keyword>
<dbReference type="Proteomes" id="UP001143474">
    <property type="component" value="Unassembled WGS sequence"/>
</dbReference>
<dbReference type="Pfam" id="PF10708">
    <property type="entry name" value="DUF2510"/>
    <property type="match status" value="1"/>
</dbReference>
<name>A0A9W6I860_9ACTN</name>
<evidence type="ECO:0000256" key="2">
    <source>
        <dbReference type="SAM" id="Phobius"/>
    </source>
</evidence>
<sequence>MHGKPVLTTLTAMTTQTPSGWYPDPYGSPQLRWWDGDQWTDATHPVEPQAGQAVPQGSGTGPLPQPTGVGTGPFAQPSGPPTGPLAPPAGPPSGPPSPPPGAGTGPFAQPTGPQPGPTGQWNGPQGPAASQAGQPHWDAPQNGNTMQLPAGTYGLPQGAPPKKSTPWPWILGGGGVVILVVGIVVAAVFLLNPRGGTTAEDSTPPPIVPTLEPSSPSTPEPQFTEQPQETPLPRSTAELPAPQDGRIQDPATGLSYHFPGSPWAVPEVTGTDPLGFVWTSGSVAIAQDDYDGKGGRWLGNVFTGELPDKYGYDGVGSMRGIAATLLHAAEAVYYTPAHRRKVVKDEAIKVSGRDAWLFMFDLDFSEQAKANGWKWKKERAAFVIVDRGEGKRPALLYLSVPDNLDTSVADRVVDSLKIS</sequence>
<organism evidence="4 5">
    <name type="scientific">Streptosporangium carneum</name>
    <dbReference type="NCBI Taxonomy" id="47481"/>
    <lineage>
        <taxon>Bacteria</taxon>
        <taxon>Bacillati</taxon>
        <taxon>Actinomycetota</taxon>
        <taxon>Actinomycetes</taxon>
        <taxon>Streptosporangiales</taxon>
        <taxon>Streptosporangiaceae</taxon>
        <taxon>Streptosporangium</taxon>
    </lineage>
</organism>
<feature type="compositionally biased region" description="Low complexity" evidence="1">
    <location>
        <begin position="209"/>
        <end position="225"/>
    </location>
</feature>
<feature type="compositionally biased region" description="Low complexity" evidence="1">
    <location>
        <begin position="8"/>
        <end position="17"/>
    </location>
</feature>
<feature type="transmembrane region" description="Helical" evidence="2">
    <location>
        <begin position="167"/>
        <end position="191"/>
    </location>
</feature>
<reference evidence="4" key="2">
    <citation type="submission" date="2023-01" db="EMBL/GenBank/DDBJ databases">
        <authorList>
            <person name="Sun Q."/>
            <person name="Evtushenko L."/>
        </authorList>
    </citation>
    <scope>NUCLEOTIDE SEQUENCE</scope>
    <source>
        <strain evidence="4">VKM Ac-2007</strain>
    </source>
</reference>
<accession>A0A9W6I860</accession>
<keyword evidence="2" id="KW-0812">Transmembrane</keyword>
<keyword evidence="2" id="KW-1133">Transmembrane helix</keyword>
<gene>
    <name evidence="4" type="ORF">GCM10017600_69330</name>
</gene>
<dbReference type="InterPro" id="IPR018929">
    <property type="entry name" value="DUF2510"/>
</dbReference>
<dbReference type="EMBL" id="BSEV01000023">
    <property type="protein sequence ID" value="GLK13522.1"/>
    <property type="molecule type" value="Genomic_DNA"/>
</dbReference>
<keyword evidence="2" id="KW-0472">Membrane</keyword>
<feature type="compositionally biased region" description="Low complexity" evidence="1">
    <location>
        <begin position="105"/>
        <end position="127"/>
    </location>
</feature>
<proteinExistence type="predicted"/>
<feature type="domain" description="DUF2510" evidence="3">
    <location>
        <begin position="20"/>
        <end position="50"/>
    </location>
</feature>
<evidence type="ECO:0000256" key="1">
    <source>
        <dbReference type="SAM" id="MobiDB-lite"/>
    </source>
</evidence>
<evidence type="ECO:0000313" key="5">
    <source>
        <dbReference type="Proteomes" id="UP001143474"/>
    </source>
</evidence>
<evidence type="ECO:0000313" key="4">
    <source>
        <dbReference type="EMBL" id="GLK13522.1"/>
    </source>
</evidence>
<dbReference type="AlphaFoldDB" id="A0A9W6I860"/>
<feature type="region of interest" description="Disordered" evidence="1">
    <location>
        <begin position="1"/>
        <end position="162"/>
    </location>
</feature>
<comment type="caution">
    <text evidence="4">The sequence shown here is derived from an EMBL/GenBank/DDBJ whole genome shotgun (WGS) entry which is preliminary data.</text>
</comment>
<reference evidence="4" key="1">
    <citation type="journal article" date="2014" name="Int. J. Syst. Evol. Microbiol.">
        <title>Complete genome sequence of Corynebacterium casei LMG S-19264T (=DSM 44701T), isolated from a smear-ripened cheese.</title>
        <authorList>
            <consortium name="US DOE Joint Genome Institute (JGI-PGF)"/>
            <person name="Walter F."/>
            <person name="Albersmeier A."/>
            <person name="Kalinowski J."/>
            <person name="Ruckert C."/>
        </authorList>
    </citation>
    <scope>NUCLEOTIDE SEQUENCE</scope>
    <source>
        <strain evidence="4">VKM Ac-2007</strain>
    </source>
</reference>
<evidence type="ECO:0000259" key="3">
    <source>
        <dbReference type="Pfam" id="PF10708"/>
    </source>
</evidence>
<feature type="region of interest" description="Disordered" evidence="1">
    <location>
        <begin position="195"/>
        <end position="253"/>
    </location>
</feature>